<organism evidence="1 2">
    <name type="scientific">Nonomuraea phyllanthi</name>
    <dbReference type="NCBI Taxonomy" id="2219224"/>
    <lineage>
        <taxon>Bacteria</taxon>
        <taxon>Bacillati</taxon>
        <taxon>Actinomycetota</taxon>
        <taxon>Actinomycetes</taxon>
        <taxon>Streptosporangiales</taxon>
        <taxon>Streptosporangiaceae</taxon>
        <taxon>Nonomuraea</taxon>
    </lineage>
</organism>
<proteinExistence type="predicted"/>
<evidence type="ECO:0000313" key="2">
    <source>
        <dbReference type="Proteomes" id="UP000312512"/>
    </source>
</evidence>
<dbReference type="EMBL" id="VDLX02000034">
    <property type="protein sequence ID" value="KAB8183935.1"/>
    <property type="molecule type" value="Genomic_DNA"/>
</dbReference>
<dbReference type="SUPFAM" id="SSF50118">
    <property type="entry name" value="Cell growth inhibitor/plasmid maintenance toxic component"/>
    <property type="match status" value="1"/>
</dbReference>
<dbReference type="Gene3D" id="2.30.30.440">
    <property type="entry name" value="Domain of unknown function DUF1918"/>
    <property type="match status" value="1"/>
</dbReference>
<dbReference type="Proteomes" id="UP000312512">
    <property type="component" value="Unassembled WGS sequence"/>
</dbReference>
<dbReference type="AlphaFoldDB" id="A0A5C4UZQ8"/>
<dbReference type="OrthoDB" id="4828144at2"/>
<dbReference type="Pfam" id="PF08940">
    <property type="entry name" value="DUF1918"/>
    <property type="match status" value="1"/>
</dbReference>
<dbReference type="PROSITE" id="PS51038">
    <property type="entry name" value="BAH"/>
    <property type="match status" value="1"/>
</dbReference>
<gene>
    <name evidence="1" type="ORF">FH608_048785</name>
</gene>
<keyword evidence="2" id="KW-1185">Reference proteome</keyword>
<comment type="caution">
    <text evidence="1">The sequence shown here is derived from an EMBL/GenBank/DDBJ whole genome shotgun (WGS) entry which is preliminary data.</text>
</comment>
<accession>A0A5P9YMS9</accession>
<evidence type="ECO:0000313" key="1">
    <source>
        <dbReference type="EMBL" id="KAB8183935.1"/>
    </source>
</evidence>
<dbReference type="RefSeq" id="WP_139638043.1">
    <property type="nucleotide sequence ID" value="NZ_CP045572.1"/>
</dbReference>
<dbReference type="GO" id="GO:0003682">
    <property type="term" value="F:chromatin binding"/>
    <property type="evidence" value="ECO:0007669"/>
    <property type="project" value="InterPro"/>
</dbReference>
<dbReference type="InterPro" id="IPR015035">
    <property type="entry name" value="DUF1918"/>
</dbReference>
<dbReference type="InterPro" id="IPR001025">
    <property type="entry name" value="BAH_dom"/>
</dbReference>
<sequence>MKAAVGDLLVIEGARQGEPRRIGIIVALRHSDGSPPYDVRWPDEKHETLVYPGPDAHIEHRETYRTP</sequence>
<protein>
    <submittedName>
        <fullName evidence="1">DUF1918 domain-containing protein</fullName>
    </submittedName>
</protein>
<reference evidence="1 2" key="1">
    <citation type="submission" date="2019-10" db="EMBL/GenBank/DDBJ databases">
        <title>Nonomuraea sp. nov., isolated from Phyllanthus amarus.</title>
        <authorList>
            <person name="Klykleung N."/>
            <person name="Tanasupawat S."/>
        </authorList>
    </citation>
    <scope>NUCLEOTIDE SEQUENCE [LARGE SCALE GENOMIC DNA]</scope>
    <source>
        <strain evidence="1 2">PA1-10</strain>
    </source>
</reference>
<name>A0A5C4UZQ8_9ACTN</name>
<accession>A0A5C4UZQ8</accession>